<evidence type="ECO:0000256" key="5">
    <source>
        <dbReference type="ARBA" id="ARBA00022448"/>
    </source>
</evidence>
<evidence type="ECO:0000256" key="15">
    <source>
        <dbReference type="SAM" id="MobiDB-lite"/>
    </source>
</evidence>
<dbReference type="CDD" id="cd13287">
    <property type="entry name" value="PH_ORP3_ORP6_ORP7"/>
    <property type="match status" value="1"/>
</dbReference>
<reference evidence="17" key="1">
    <citation type="submission" date="2023-08" db="EMBL/GenBank/DDBJ databases">
        <authorList>
            <person name="Alioto T."/>
            <person name="Alioto T."/>
            <person name="Gomez Garrido J."/>
        </authorList>
    </citation>
    <scope>NUCLEOTIDE SEQUENCE</scope>
</reference>
<dbReference type="Pfam" id="PF15409">
    <property type="entry name" value="PH_8"/>
    <property type="match status" value="1"/>
</dbReference>
<dbReference type="InterPro" id="IPR001849">
    <property type="entry name" value="PH_domain"/>
</dbReference>
<dbReference type="GO" id="GO:0006699">
    <property type="term" value="P:bile acid biosynthetic process"/>
    <property type="evidence" value="ECO:0007669"/>
    <property type="project" value="UniProtKB-ARBA"/>
</dbReference>
<comment type="subcellular location">
    <subcellularLocation>
        <location evidence="1">Cell membrane</location>
    </subcellularLocation>
    <subcellularLocation>
        <location evidence="2">Cytoplasm</location>
        <location evidence="2">Cytosol</location>
    </subcellularLocation>
    <subcellularLocation>
        <location evidence="3">Endoplasmic reticulum membrane</location>
    </subcellularLocation>
</comment>
<gene>
    <name evidence="17" type="ORF">OCTVUL_1B003147</name>
</gene>
<evidence type="ECO:0000256" key="8">
    <source>
        <dbReference type="ARBA" id="ARBA00022553"/>
    </source>
</evidence>
<keyword evidence="7" id="KW-0963">Cytoplasm</keyword>
<dbReference type="GO" id="GO:0005886">
    <property type="term" value="C:plasma membrane"/>
    <property type="evidence" value="ECO:0007669"/>
    <property type="project" value="UniProtKB-SubCell"/>
</dbReference>
<evidence type="ECO:0000256" key="7">
    <source>
        <dbReference type="ARBA" id="ARBA00022490"/>
    </source>
</evidence>
<dbReference type="Proteomes" id="UP001162480">
    <property type="component" value="Chromosome 10"/>
</dbReference>
<dbReference type="EMBL" id="OX597823">
    <property type="protein sequence ID" value="CAI9728985.1"/>
    <property type="molecule type" value="Genomic_DNA"/>
</dbReference>
<dbReference type="GO" id="GO:0005789">
    <property type="term" value="C:endoplasmic reticulum membrane"/>
    <property type="evidence" value="ECO:0007669"/>
    <property type="project" value="UniProtKB-SubCell"/>
</dbReference>
<evidence type="ECO:0000256" key="12">
    <source>
        <dbReference type="ARBA" id="ARBA00023136"/>
    </source>
</evidence>
<dbReference type="GO" id="GO:0120015">
    <property type="term" value="F:sterol transfer activity"/>
    <property type="evidence" value="ECO:0007669"/>
    <property type="project" value="UniProtKB-ARBA"/>
</dbReference>
<dbReference type="SUPFAM" id="SSF50729">
    <property type="entry name" value="PH domain-like"/>
    <property type="match status" value="1"/>
</dbReference>
<feature type="compositionally biased region" description="Polar residues" evidence="15">
    <location>
        <begin position="362"/>
        <end position="378"/>
    </location>
</feature>
<sequence length="798" mass="92414">MSLTDSVEDKLSDQKASPARSRERLSTPEKRLHFRHSESETDLPGDVDSVFAEGDKENSLTTQDDSDESNSLSGSHIEVNTVSGNLIQHPKPSPKNLKKIKAIQEWEIINGLKEGEKCEEKPEKYQGYLLKKRKWPLKGWHKRYFFLDKGILVYAKSPNEIQKGKYHGVIDIGLSVLCFKRCQRRIDIDAEELVHHVKVKDPQLFEEWLSRLTHHRLYRQHEITYGTKDQPRLTELASPTEEITSLPTSANLPEKARTLSMGKESVRQASLKGRPNQATLLTGCSKVAAWLLDSEGIHQCNKEMSQAQNHLYELKIILEKMKNLPLATDSILGWDDLNLSDKKKSRRAVSSRFNKLKEKGSAASSPQHNRSYVSGSSNVLAASPQDRNVLSVTPDRIHLSCSNPNLITYEQEKSRPHSISEFSSLTNHEQRIKEIKLREMFLNRAQSVHDILKSLVRMVSTERDRLKQALEQNVIAQNNSNNISSLKESMAEIYLAAFAVSCYASSAHRAGHKPFNPILGETYECIREDKGWRFISEQVSHHPPISACHCDSRNFIFWQDVRIRTRFWGKSMEIQPIGNVNVFLPKYNDHYQWNKVTTCVHNLLGGQRWVDQYGEMHMRNGDISCKITFTKASYWSGKRHEIYGQIFNQDNKVVHNLFGKWNEAIYCGASAPSARCIWRPGTMTDDHALYYGFSRFAIELNELNEEEARFLPPTDSRFRPDQRLLEEGKLSDSEIEKIRIEQLQRDKRRQRDDMKIVYMPQWFRKLEVNGKEFYEFTREYWEKRKEPGFSRMSLPKLW</sequence>
<keyword evidence="10 14" id="KW-0445">Lipid transport</keyword>
<dbReference type="InterPro" id="IPR041680">
    <property type="entry name" value="PH_8"/>
</dbReference>
<dbReference type="PROSITE" id="PS01013">
    <property type="entry name" value="OSBP"/>
    <property type="match status" value="1"/>
</dbReference>
<keyword evidence="11" id="KW-0446">Lipid-binding</keyword>
<comment type="similarity">
    <text evidence="4 13">Belongs to the OSBP family.</text>
</comment>
<evidence type="ECO:0000313" key="17">
    <source>
        <dbReference type="EMBL" id="CAI9728985.1"/>
    </source>
</evidence>
<dbReference type="InterPro" id="IPR018494">
    <property type="entry name" value="Oxysterol-bd_CS"/>
</dbReference>
<evidence type="ECO:0000256" key="3">
    <source>
        <dbReference type="ARBA" id="ARBA00004586"/>
    </source>
</evidence>
<evidence type="ECO:0000256" key="11">
    <source>
        <dbReference type="ARBA" id="ARBA00023121"/>
    </source>
</evidence>
<dbReference type="SMART" id="SM00233">
    <property type="entry name" value="PH"/>
    <property type="match status" value="1"/>
</dbReference>
<evidence type="ECO:0000256" key="13">
    <source>
        <dbReference type="RuleBase" id="RU003844"/>
    </source>
</evidence>
<keyword evidence="12" id="KW-0472">Membrane</keyword>
<dbReference type="GO" id="GO:0005634">
    <property type="term" value="C:nucleus"/>
    <property type="evidence" value="ECO:0007669"/>
    <property type="project" value="UniProtKB-ARBA"/>
</dbReference>
<accession>A0AA36B6V1</accession>
<proteinExistence type="inferred from homology"/>
<evidence type="ECO:0000256" key="6">
    <source>
        <dbReference type="ARBA" id="ARBA00022475"/>
    </source>
</evidence>
<keyword evidence="6" id="KW-1003">Cell membrane</keyword>
<dbReference type="Gene3D" id="2.40.160.120">
    <property type="match status" value="1"/>
</dbReference>
<dbReference type="FunFam" id="2.30.29.30:FF:000011">
    <property type="entry name" value="Oxysterol-binding protein"/>
    <property type="match status" value="1"/>
</dbReference>
<keyword evidence="18" id="KW-1185">Reference proteome</keyword>
<protein>
    <recommendedName>
        <fullName evidence="14">Oxysterol-binding protein</fullName>
    </recommendedName>
</protein>
<evidence type="ECO:0000256" key="10">
    <source>
        <dbReference type="ARBA" id="ARBA00023055"/>
    </source>
</evidence>
<dbReference type="FunFam" id="2.40.160.120:FF:000001">
    <property type="entry name" value="Oxysterol-binding protein"/>
    <property type="match status" value="1"/>
</dbReference>
<feature type="domain" description="PH" evidence="16">
    <location>
        <begin position="122"/>
        <end position="217"/>
    </location>
</feature>
<evidence type="ECO:0000256" key="14">
    <source>
        <dbReference type="RuleBase" id="RU003845"/>
    </source>
</evidence>
<evidence type="ECO:0000259" key="16">
    <source>
        <dbReference type="PROSITE" id="PS50003"/>
    </source>
</evidence>
<dbReference type="Pfam" id="PF01237">
    <property type="entry name" value="Oxysterol_BP"/>
    <property type="match status" value="1"/>
</dbReference>
<feature type="compositionally biased region" description="Polar residues" evidence="15">
    <location>
        <begin position="59"/>
        <end position="75"/>
    </location>
</feature>
<evidence type="ECO:0000256" key="9">
    <source>
        <dbReference type="ARBA" id="ARBA00022824"/>
    </source>
</evidence>
<dbReference type="GO" id="GO:0015485">
    <property type="term" value="F:cholesterol binding"/>
    <property type="evidence" value="ECO:0007669"/>
    <property type="project" value="TreeGrafter"/>
</dbReference>
<keyword evidence="8" id="KW-0597">Phosphoprotein</keyword>
<dbReference type="PANTHER" id="PTHR10972:SF203">
    <property type="entry name" value="OXYSTEROL-BINDING PROTEIN HOMOLOG 3"/>
    <property type="match status" value="1"/>
</dbReference>
<dbReference type="SUPFAM" id="SSF144000">
    <property type="entry name" value="Oxysterol-binding protein-like"/>
    <property type="match status" value="1"/>
</dbReference>
<dbReference type="AlphaFoldDB" id="A0AA36B6V1"/>
<organism evidence="17 18">
    <name type="scientific">Octopus vulgaris</name>
    <name type="common">Common octopus</name>
    <dbReference type="NCBI Taxonomy" id="6645"/>
    <lineage>
        <taxon>Eukaryota</taxon>
        <taxon>Metazoa</taxon>
        <taxon>Spiralia</taxon>
        <taxon>Lophotrochozoa</taxon>
        <taxon>Mollusca</taxon>
        <taxon>Cephalopoda</taxon>
        <taxon>Coleoidea</taxon>
        <taxon>Octopodiformes</taxon>
        <taxon>Octopoda</taxon>
        <taxon>Incirrata</taxon>
        <taxon>Octopodidae</taxon>
        <taxon>Octopus</taxon>
    </lineage>
</organism>
<evidence type="ECO:0000256" key="4">
    <source>
        <dbReference type="ARBA" id="ARBA00008842"/>
    </source>
</evidence>
<feature type="compositionally biased region" description="Basic and acidic residues" evidence="15">
    <location>
        <begin position="20"/>
        <end position="39"/>
    </location>
</feature>
<keyword evidence="5 14" id="KW-0813">Transport</keyword>
<evidence type="ECO:0000256" key="1">
    <source>
        <dbReference type="ARBA" id="ARBA00004236"/>
    </source>
</evidence>
<dbReference type="InterPro" id="IPR000648">
    <property type="entry name" value="Oxysterol-bd"/>
</dbReference>
<name>A0AA36B6V1_OCTVU</name>
<dbReference type="PANTHER" id="PTHR10972">
    <property type="entry name" value="OXYSTEROL-BINDING PROTEIN-RELATED"/>
    <property type="match status" value="1"/>
</dbReference>
<dbReference type="InterPro" id="IPR011993">
    <property type="entry name" value="PH-like_dom_sf"/>
</dbReference>
<keyword evidence="9" id="KW-0256">Endoplasmic reticulum</keyword>
<dbReference type="Gene3D" id="2.30.29.30">
    <property type="entry name" value="Pleckstrin-homology domain (PH domain)/Phosphotyrosine-binding domain (PTB)"/>
    <property type="match status" value="1"/>
</dbReference>
<dbReference type="GO" id="GO:0097038">
    <property type="term" value="C:perinuclear endoplasmic reticulum"/>
    <property type="evidence" value="ECO:0007669"/>
    <property type="project" value="TreeGrafter"/>
</dbReference>
<dbReference type="InterPro" id="IPR037239">
    <property type="entry name" value="OSBP_sf"/>
</dbReference>
<dbReference type="GO" id="GO:0005829">
    <property type="term" value="C:cytosol"/>
    <property type="evidence" value="ECO:0007669"/>
    <property type="project" value="UniProtKB-SubCell"/>
</dbReference>
<dbReference type="PROSITE" id="PS50003">
    <property type="entry name" value="PH_DOMAIN"/>
    <property type="match status" value="1"/>
</dbReference>
<evidence type="ECO:0000313" key="18">
    <source>
        <dbReference type="Proteomes" id="UP001162480"/>
    </source>
</evidence>
<feature type="region of interest" description="Disordered" evidence="15">
    <location>
        <begin position="1"/>
        <end position="75"/>
    </location>
</feature>
<evidence type="ECO:0000256" key="2">
    <source>
        <dbReference type="ARBA" id="ARBA00004514"/>
    </source>
</evidence>
<feature type="region of interest" description="Disordered" evidence="15">
    <location>
        <begin position="350"/>
        <end position="378"/>
    </location>
</feature>